<dbReference type="InterPro" id="IPR015330">
    <property type="entry name" value="DNA_primase/pol_bifunc_N"/>
</dbReference>
<organism evidence="3 4">
    <name type="scientific">Roseibium algicola</name>
    <dbReference type="NCBI Taxonomy" id="2857014"/>
    <lineage>
        <taxon>Bacteria</taxon>
        <taxon>Pseudomonadati</taxon>
        <taxon>Pseudomonadota</taxon>
        <taxon>Alphaproteobacteria</taxon>
        <taxon>Hyphomicrobiales</taxon>
        <taxon>Stappiaceae</taxon>
        <taxon>Roseibium</taxon>
    </lineage>
</organism>
<reference evidence="3 4" key="1">
    <citation type="submission" date="2017-02" db="EMBL/GenBank/DDBJ databases">
        <authorList>
            <person name="Jeong S."/>
        </authorList>
    </citation>
    <scope>NUCLEOTIDE SEQUENCE [LARGE SCALE GENOMIC DNA]</scope>
    <source>
        <strain evidence="3 4">RMAR6-6</strain>
    </source>
</reference>
<keyword evidence="4" id="KW-1185">Reference proteome</keyword>
<dbReference type="SUPFAM" id="SSF56747">
    <property type="entry name" value="Prim-pol domain"/>
    <property type="match status" value="1"/>
</dbReference>
<gene>
    <name evidence="3" type="ORF">B0E33_01380</name>
</gene>
<name>A0ABM6HWH5_9HYPH</name>
<dbReference type="PANTHER" id="PTHR35372:SF2">
    <property type="entry name" value="SF3 HELICASE DOMAIN-CONTAINING PROTEIN"/>
    <property type="match status" value="1"/>
</dbReference>
<evidence type="ECO:0000259" key="2">
    <source>
        <dbReference type="SMART" id="SM00943"/>
    </source>
</evidence>
<evidence type="ECO:0000313" key="3">
    <source>
        <dbReference type="EMBL" id="AQQ02407.1"/>
    </source>
</evidence>
<dbReference type="Pfam" id="PF09250">
    <property type="entry name" value="Prim-Pol"/>
    <property type="match status" value="1"/>
</dbReference>
<protein>
    <recommendedName>
        <fullName evidence="2">DNA primase/polymerase bifunctional N-terminal domain-containing protein</fullName>
    </recommendedName>
</protein>
<keyword evidence="1" id="KW-0378">Hydrolase</keyword>
<dbReference type="InterPro" id="IPR051620">
    <property type="entry name" value="ORF904-like_C"/>
</dbReference>
<dbReference type="PANTHER" id="PTHR35372">
    <property type="entry name" value="ATP BINDING PROTEIN-RELATED"/>
    <property type="match status" value="1"/>
</dbReference>
<feature type="domain" description="DNA primase/polymerase bifunctional N-terminal" evidence="2">
    <location>
        <begin position="22"/>
        <end position="185"/>
    </location>
</feature>
<sequence length="779" mass="84691">MANLGFTFDPSVTRALSNYELAISLFEHGLHVFPCQHEGEGAKQPCPGVMWRRKSSRQMIDQQWQRWPDAMPGLNLGESGLLVVDADGTAGIAAWEAIAAEHGGCDAPTVDTPGNGRHYYFRQTEGLNHGNARGALPKKDVCPVDIRGAGGYIIAPGAEREDGVYEPGDGDPLAILDAPIMPPWLVDLLTKAPPQETPKPSTPIAPSIDVEHPRLRAYVQQTYNDEIRALATCGAGGRNNQLNTSGFSLFQLAAAKWSGVSASEVEAALFQAAEECGLVADDGAASVRKTIRSARRGGMASPRPLPEHIASEIDEEGRALEYGRQCAAAIVRQDDGTLIDQDTGEIIEDEERPIELLDGIKLGSGVDWQKPGGLIEEIANWIMATSRWPNKPLAIAGALATVAAPCMRHLYSPSGASLNPYLIMLAGTGIGKGSPLAAPPKILKAADMDSLHTVMKVFSVSGLEEMIVDHPGCIATTDEIGPNLLRKMFHRRASSHEIGLKTPLMELWSREIGREDWYPTKRAQGTQTPVPSPGLSILGASTHEEFFEAVGGNSITDGFLNRFLIVQAAPRGELNDNAPPEVRKVPANIVRRMKLLMPDGDGNLAGGLNTYTLYGSVTETSVPWASDDVRLAMRAFTIEMADRLDSDPQYGGCVARAAEYTERLATLHAVSRDGLRAKVKMEDLEWGAAFVLASARAVIEGAQDIMAKNDQEEKVNSIRKIIRKAKEISERDLLRRLPHITSRDRESIIRDMETSGMVYKWNKNEGGKGRPSWMLRWIG</sequence>
<dbReference type="SMART" id="SM00943">
    <property type="entry name" value="Prim-Pol"/>
    <property type="match status" value="1"/>
</dbReference>
<dbReference type="RefSeq" id="WP_077290193.1">
    <property type="nucleotide sequence ID" value="NZ_CP019630.1"/>
</dbReference>
<dbReference type="EMBL" id="CP019630">
    <property type="protein sequence ID" value="AQQ02407.1"/>
    <property type="molecule type" value="Genomic_DNA"/>
</dbReference>
<accession>A0ABM6HWH5</accession>
<dbReference type="Proteomes" id="UP000188174">
    <property type="component" value="Chromosome"/>
</dbReference>
<dbReference type="CDD" id="cd04859">
    <property type="entry name" value="Prim_Pol"/>
    <property type="match status" value="1"/>
</dbReference>
<evidence type="ECO:0000256" key="1">
    <source>
        <dbReference type="ARBA" id="ARBA00022801"/>
    </source>
</evidence>
<evidence type="ECO:0000313" key="4">
    <source>
        <dbReference type="Proteomes" id="UP000188174"/>
    </source>
</evidence>
<proteinExistence type="predicted"/>